<dbReference type="InterPro" id="IPR036388">
    <property type="entry name" value="WH-like_DNA-bd_sf"/>
</dbReference>
<dbReference type="AlphaFoldDB" id="A0A385Z036"/>
<dbReference type="EMBL" id="CP032419">
    <property type="protein sequence ID" value="AYC30972.1"/>
    <property type="molecule type" value="Genomic_DNA"/>
</dbReference>
<dbReference type="Proteomes" id="UP000265560">
    <property type="component" value="Chromosome"/>
</dbReference>
<keyword evidence="2" id="KW-1185">Reference proteome</keyword>
<protein>
    <submittedName>
        <fullName evidence="1">Helix-turn-helix domain-containing protein</fullName>
    </submittedName>
</protein>
<proteinExistence type="predicted"/>
<name>A0A385Z036_9PSED</name>
<dbReference type="OrthoDB" id="6854323at2"/>
<dbReference type="Pfam" id="PF13730">
    <property type="entry name" value="HTH_36"/>
    <property type="match status" value="1"/>
</dbReference>
<dbReference type="Gene3D" id="1.10.10.10">
    <property type="entry name" value="Winged helix-like DNA-binding domain superfamily/Winged helix DNA-binding domain"/>
    <property type="match status" value="1"/>
</dbReference>
<sequence length="206" mass="23348">MTTFETSTGKPDLPQAPATKRAELNWFHVFKSMVDNELARLGPDAFAVYCVIKSHCDLVTGVAFPSVATIAKKAGISERQVMRKIKSLEAYGYISKNRAKGHNSYRLREKIPIKDGRGQHQAMASWDYQPVRLRDVLDELKAMLRNGLSTGPVIHIEQLQIIQGENSLGLQISHQHLQELERSSPALYESLMSIRNTLQKRKEQEY</sequence>
<gene>
    <name evidence="1" type="ORF">D3880_00590</name>
</gene>
<evidence type="ECO:0000313" key="2">
    <source>
        <dbReference type="Proteomes" id="UP000265560"/>
    </source>
</evidence>
<reference evidence="2" key="1">
    <citation type="submission" date="2018-09" db="EMBL/GenBank/DDBJ databases">
        <authorList>
            <person name="Zhu H."/>
        </authorList>
    </citation>
    <scope>NUCLEOTIDE SEQUENCE [LARGE SCALE GENOMIC DNA]</scope>
    <source>
        <strain evidence="2">K2W31S-8</strain>
    </source>
</reference>
<evidence type="ECO:0000313" key="1">
    <source>
        <dbReference type="EMBL" id="AYC30972.1"/>
    </source>
</evidence>
<organism evidence="1 2">
    <name type="scientific">Pseudomonas cavernae</name>
    <dbReference type="NCBI Taxonomy" id="2320867"/>
    <lineage>
        <taxon>Bacteria</taxon>
        <taxon>Pseudomonadati</taxon>
        <taxon>Pseudomonadota</taxon>
        <taxon>Gammaproteobacteria</taxon>
        <taxon>Pseudomonadales</taxon>
        <taxon>Pseudomonadaceae</taxon>
        <taxon>Pseudomonas</taxon>
    </lineage>
</organism>
<dbReference type="KEGG" id="pcav:D3880_00590"/>
<accession>A0A385Z036</accession>
<dbReference type="RefSeq" id="WP_119891607.1">
    <property type="nucleotide sequence ID" value="NZ_CP032419.1"/>
</dbReference>